<name>A0A9D1YTA3_9MICO</name>
<keyword evidence="1" id="KW-0812">Transmembrane</keyword>
<keyword evidence="1" id="KW-0472">Membrane</keyword>
<feature type="transmembrane region" description="Helical" evidence="1">
    <location>
        <begin position="131"/>
        <end position="157"/>
    </location>
</feature>
<evidence type="ECO:0000256" key="1">
    <source>
        <dbReference type="SAM" id="Phobius"/>
    </source>
</evidence>
<keyword evidence="1" id="KW-1133">Transmembrane helix</keyword>
<protein>
    <submittedName>
        <fullName evidence="3">DUF4395 domain-containing protein</fullName>
    </submittedName>
</protein>
<sequence>MIADASSAETRASRIGRVVPGHAIPVIDERAVRAAAGIMFLLGGAAFATAFFTGSAQPLQPFGMFFMIDMLLRVTAGDRWSPTLMLGRLAVKGQRPEWVGAPQKELAWWLGFGLALVACASMGLFAAPLWIPLALCGSCLTLLFLETAFGICVGCALQSRFSKQPPKYCPGDTCDTGSSTHFAAP</sequence>
<feature type="transmembrane region" description="Helical" evidence="1">
    <location>
        <begin position="106"/>
        <end position="125"/>
    </location>
</feature>
<gene>
    <name evidence="3" type="ORF">H9830_00340</name>
</gene>
<proteinExistence type="predicted"/>
<evidence type="ECO:0000313" key="4">
    <source>
        <dbReference type="Proteomes" id="UP000824005"/>
    </source>
</evidence>
<feature type="domain" description="DUF4395" evidence="2">
    <location>
        <begin position="27"/>
        <end position="160"/>
    </location>
</feature>
<dbReference type="AlphaFoldDB" id="A0A9D1YTA3"/>
<dbReference type="EMBL" id="DXDC01000007">
    <property type="protein sequence ID" value="HIY64707.1"/>
    <property type="molecule type" value="Genomic_DNA"/>
</dbReference>
<dbReference type="Proteomes" id="UP000824005">
    <property type="component" value="Unassembled WGS sequence"/>
</dbReference>
<comment type="caution">
    <text evidence="3">The sequence shown here is derived from an EMBL/GenBank/DDBJ whole genome shotgun (WGS) entry which is preliminary data.</text>
</comment>
<evidence type="ECO:0000313" key="3">
    <source>
        <dbReference type="EMBL" id="HIY64707.1"/>
    </source>
</evidence>
<accession>A0A9D1YTA3</accession>
<dbReference type="InterPro" id="IPR025508">
    <property type="entry name" value="DUF4395"/>
</dbReference>
<organism evidence="3 4">
    <name type="scientific">Candidatus Agrococcus pullicola</name>
    <dbReference type="NCBI Taxonomy" id="2838429"/>
    <lineage>
        <taxon>Bacteria</taxon>
        <taxon>Bacillati</taxon>
        <taxon>Actinomycetota</taxon>
        <taxon>Actinomycetes</taxon>
        <taxon>Micrococcales</taxon>
        <taxon>Microbacteriaceae</taxon>
        <taxon>Agrococcus</taxon>
    </lineage>
</organism>
<feature type="transmembrane region" description="Helical" evidence="1">
    <location>
        <begin position="34"/>
        <end position="53"/>
    </location>
</feature>
<reference evidence="3" key="1">
    <citation type="journal article" date="2021" name="PeerJ">
        <title>Extensive microbial diversity within the chicken gut microbiome revealed by metagenomics and culture.</title>
        <authorList>
            <person name="Gilroy R."/>
            <person name="Ravi A."/>
            <person name="Getino M."/>
            <person name="Pursley I."/>
            <person name="Horton D.L."/>
            <person name="Alikhan N.F."/>
            <person name="Baker D."/>
            <person name="Gharbi K."/>
            <person name="Hall N."/>
            <person name="Watson M."/>
            <person name="Adriaenssens E.M."/>
            <person name="Foster-Nyarko E."/>
            <person name="Jarju S."/>
            <person name="Secka A."/>
            <person name="Antonio M."/>
            <person name="Oren A."/>
            <person name="Chaudhuri R.R."/>
            <person name="La Ragione R."/>
            <person name="Hildebrand F."/>
            <person name="Pallen M.J."/>
        </authorList>
    </citation>
    <scope>NUCLEOTIDE SEQUENCE</scope>
    <source>
        <strain evidence="3">ChiGjej1B1-98</strain>
    </source>
</reference>
<evidence type="ECO:0000259" key="2">
    <source>
        <dbReference type="Pfam" id="PF14340"/>
    </source>
</evidence>
<reference evidence="3" key="2">
    <citation type="submission" date="2021-04" db="EMBL/GenBank/DDBJ databases">
        <authorList>
            <person name="Gilroy R."/>
        </authorList>
    </citation>
    <scope>NUCLEOTIDE SEQUENCE</scope>
    <source>
        <strain evidence="3">ChiGjej1B1-98</strain>
    </source>
</reference>
<dbReference type="Pfam" id="PF14340">
    <property type="entry name" value="DUF4395"/>
    <property type="match status" value="1"/>
</dbReference>